<reference evidence="2 3" key="1">
    <citation type="submission" date="2016-10" db="EMBL/GenBank/DDBJ databases">
        <title>Draft genome sequences of four alkaliphilic bacteria belonging to the Anaerobacillus genus.</title>
        <authorList>
            <person name="Bassil N.M."/>
            <person name="Lloyd J.R."/>
        </authorList>
    </citation>
    <scope>NUCLEOTIDE SEQUENCE [LARGE SCALE GENOMIC DNA]</scope>
    <source>
        <strain evidence="2 3">DSM 22531</strain>
    </source>
</reference>
<gene>
    <name evidence="2" type="ORF">BKP45_20840</name>
</gene>
<feature type="transmembrane region" description="Helical" evidence="1">
    <location>
        <begin position="35"/>
        <end position="54"/>
    </location>
</feature>
<keyword evidence="1" id="KW-1133">Transmembrane helix</keyword>
<evidence type="ECO:0000313" key="3">
    <source>
        <dbReference type="Proteomes" id="UP000180057"/>
    </source>
</evidence>
<feature type="transmembrane region" description="Helical" evidence="1">
    <location>
        <begin position="5"/>
        <end position="23"/>
    </location>
</feature>
<organism evidence="2 3">
    <name type="scientific">Anaerobacillus alkalidiazotrophicus</name>
    <dbReference type="NCBI Taxonomy" id="472963"/>
    <lineage>
        <taxon>Bacteria</taxon>
        <taxon>Bacillati</taxon>
        <taxon>Bacillota</taxon>
        <taxon>Bacilli</taxon>
        <taxon>Bacillales</taxon>
        <taxon>Bacillaceae</taxon>
        <taxon>Anaerobacillus</taxon>
    </lineage>
</organism>
<sequence>MRSPYVWGIIYFFMGCLFVYFAIQQNTRTGQWDFFTIALMALAAYDFMVSYRYFTFKKRVKRKNKE</sequence>
<comment type="caution">
    <text evidence="2">The sequence shown here is derived from an EMBL/GenBank/DDBJ whole genome shotgun (WGS) entry which is preliminary data.</text>
</comment>
<evidence type="ECO:0000313" key="2">
    <source>
        <dbReference type="EMBL" id="OIJ16944.1"/>
    </source>
</evidence>
<dbReference type="EMBL" id="MLQS01000032">
    <property type="protein sequence ID" value="OIJ16944.1"/>
    <property type="molecule type" value="Genomic_DNA"/>
</dbReference>
<evidence type="ECO:0000256" key="1">
    <source>
        <dbReference type="SAM" id="Phobius"/>
    </source>
</evidence>
<dbReference type="Proteomes" id="UP000180057">
    <property type="component" value="Unassembled WGS sequence"/>
</dbReference>
<protein>
    <recommendedName>
        <fullName evidence="4">DUF4305 domain-containing protein</fullName>
    </recommendedName>
</protein>
<name>A0A1S2LXA6_9BACI</name>
<dbReference type="RefSeq" id="WP_071391078.1">
    <property type="nucleotide sequence ID" value="NZ_MLQS01000032.1"/>
</dbReference>
<dbReference type="AlphaFoldDB" id="A0A1S2LXA6"/>
<evidence type="ECO:0008006" key="4">
    <source>
        <dbReference type="Google" id="ProtNLM"/>
    </source>
</evidence>
<dbReference type="InterPro" id="IPR025426">
    <property type="entry name" value="DUF4305"/>
</dbReference>
<dbReference type="Pfam" id="PF14146">
    <property type="entry name" value="DUF4305"/>
    <property type="match status" value="1"/>
</dbReference>
<dbReference type="OrthoDB" id="2355666at2"/>
<proteinExistence type="predicted"/>
<keyword evidence="1" id="KW-0472">Membrane</keyword>
<keyword evidence="1" id="KW-0812">Transmembrane</keyword>
<keyword evidence="3" id="KW-1185">Reference proteome</keyword>
<dbReference type="PROSITE" id="PS51257">
    <property type="entry name" value="PROKAR_LIPOPROTEIN"/>
    <property type="match status" value="1"/>
</dbReference>
<accession>A0A1S2LXA6</accession>